<reference evidence="2" key="2">
    <citation type="submission" date="2020-11" db="EMBL/GenBank/DDBJ databases">
        <authorList>
            <person name="McCartney M.A."/>
            <person name="Auch B."/>
            <person name="Kono T."/>
            <person name="Mallez S."/>
            <person name="Becker A."/>
            <person name="Gohl D.M."/>
            <person name="Silverstein K.A.T."/>
            <person name="Koren S."/>
            <person name="Bechman K.B."/>
            <person name="Herman A."/>
            <person name="Abrahante J.E."/>
            <person name="Garbe J."/>
        </authorList>
    </citation>
    <scope>NUCLEOTIDE SEQUENCE</scope>
    <source>
        <strain evidence="2">Duluth1</strain>
        <tissue evidence="2">Whole animal</tissue>
    </source>
</reference>
<feature type="region of interest" description="Disordered" evidence="1">
    <location>
        <begin position="1"/>
        <end position="50"/>
    </location>
</feature>
<evidence type="ECO:0000256" key="1">
    <source>
        <dbReference type="SAM" id="MobiDB-lite"/>
    </source>
</evidence>
<organism evidence="2 3">
    <name type="scientific">Dreissena polymorpha</name>
    <name type="common">Zebra mussel</name>
    <name type="synonym">Mytilus polymorpha</name>
    <dbReference type="NCBI Taxonomy" id="45954"/>
    <lineage>
        <taxon>Eukaryota</taxon>
        <taxon>Metazoa</taxon>
        <taxon>Spiralia</taxon>
        <taxon>Lophotrochozoa</taxon>
        <taxon>Mollusca</taxon>
        <taxon>Bivalvia</taxon>
        <taxon>Autobranchia</taxon>
        <taxon>Heteroconchia</taxon>
        <taxon>Euheterodonta</taxon>
        <taxon>Imparidentia</taxon>
        <taxon>Neoheterodontei</taxon>
        <taxon>Myida</taxon>
        <taxon>Dreissenoidea</taxon>
        <taxon>Dreissenidae</taxon>
        <taxon>Dreissena</taxon>
    </lineage>
</organism>
<evidence type="ECO:0000313" key="2">
    <source>
        <dbReference type="EMBL" id="KAH3803621.1"/>
    </source>
</evidence>
<protein>
    <submittedName>
        <fullName evidence="2">Uncharacterized protein</fullName>
    </submittedName>
</protein>
<proteinExistence type="predicted"/>
<name>A0A9D4FV47_DREPO</name>
<keyword evidence="3" id="KW-1185">Reference proteome</keyword>
<accession>A0A9D4FV47</accession>
<gene>
    <name evidence="2" type="ORF">DPMN_131886</name>
</gene>
<dbReference type="EMBL" id="JAIWYP010000006">
    <property type="protein sequence ID" value="KAH3803621.1"/>
    <property type="molecule type" value="Genomic_DNA"/>
</dbReference>
<sequence length="50" mass="5265">MTHSVDPKVAQLAPAKKVERKLAGAIVKGEKPQPGSATKGDKSQKPAAWK</sequence>
<dbReference type="Proteomes" id="UP000828390">
    <property type="component" value="Unassembled WGS sequence"/>
</dbReference>
<comment type="caution">
    <text evidence="2">The sequence shown here is derived from an EMBL/GenBank/DDBJ whole genome shotgun (WGS) entry which is preliminary data.</text>
</comment>
<dbReference type="AlphaFoldDB" id="A0A9D4FV47"/>
<evidence type="ECO:0000313" key="3">
    <source>
        <dbReference type="Proteomes" id="UP000828390"/>
    </source>
</evidence>
<reference evidence="2" key="1">
    <citation type="journal article" date="2019" name="bioRxiv">
        <title>The Genome of the Zebra Mussel, Dreissena polymorpha: A Resource for Invasive Species Research.</title>
        <authorList>
            <person name="McCartney M.A."/>
            <person name="Auch B."/>
            <person name="Kono T."/>
            <person name="Mallez S."/>
            <person name="Zhang Y."/>
            <person name="Obille A."/>
            <person name="Becker A."/>
            <person name="Abrahante J.E."/>
            <person name="Garbe J."/>
            <person name="Badalamenti J.P."/>
            <person name="Herman A."/>
            <person name="Mangelson H."/>
            <person name="Liachko I."/>
            <person name="Sullivan S."/>
            <person name="Sone E.D."/>
            <person name="Koren S."/>
            <person name="Silverstein K.A.T."/>
            <person name="Beckman K.B."/>
            <person name="Gohl D.M."/>
        </authorList>
    </citation>
    <scope>NUCLEOTIDE SEQUENCE</scope>
    <source>
        <strain evidence="2">Duluth1</strain>
        <tissue evidence="2">Whole animal</tissue>
    </source>
</reference>